<organism evidence="1 2">
    <name type="scientific">Lindgomyces ingoldianus</name>
    <dbReference type="NCBI Taxonomy" id="673940"/>
    <lineage>
        <taxon>Eukaryota</taxon>
        <taxon>Fungi</taxon>
        <taxon>Dikarya</taxon>
        <taxon>Ascomycota</taxon>
        <taxon>Pezizomycotina</taxon>
        <taxon>Dothideomycetes</taxon>
        <taxon>Pleosporomycetidae</taxon>
        <taxon>Pleosporales</taxon>
        <taxon>Lindgomycetaceae</taxon>
        <taxon>Lindgomyces</taxon>
    </lineage>
</organism>
<dbReference type="Proteomes" id="UP000799755">
    <property type="component" value="Unassembled WGS sequence"/>
</dbReference>
<reference evidence="1" key="1">
    <citation type="journal article" date="2020" name="Stud. Mycol.">
        <title>101 Dothideomycetes genomes: a test case for predicting lifestyles and emergence of pathogens.</title>
        <authorList>
            <person name="Haridas S."/>
            <person name="Albert R."/>
            <person name="Binder M."/>
            <person name="Bloem J."/>
            <person name="Labutti K."/>
            <person name="Salamov A."/>
            <person name="Andreopoulos B."/>
            <person name="Baker S."/>
            <person name="Barry K."/>
            <person name="Bills G."/>
            <person name="Bluhm B."/>
            <person name="Cannon C."/>
            <person name="Castanera R."/>
            <person name="Culley D."/>
            <person name="Daum C."/>
            <person name="Ezra D."/>
            <person name="Gonzalez J."/>
            <person name="Henrissat B."/>
            <person name="Kuo A."/>
            <person name="Liang C."/>
            <person name="Lipzen A."/>
            <person name="Lutzoni F."/>
            <person name="Magnuson J."/>
            <person name="Mondo S."/>
            <person name="Nolan M."/>
            <person name="Ohm R."/>
            <person name="Pangilinan J."/>
            <person name="Park H.-J."/>
            <person name="Ramirez L."/>
            <person name="Alfaro M."/>
            <person name="Sun H."/>
            <person name="Tritt A."/>
            <person name="Yoshinaga Y."/>
            <person name="Zwiers L.-H."/>
            <person name="Turgeon B."/>
            <person name="Goodwin S."/>
            <person name="Spatafora J."/>
            <person name="Crous P."/>
            <person name="Grigoriev I."/>
        </authorList>
    </citation>
    <scope>NUCLEOTIDE SEQUENCE</scope>
    <source>
        <strain evidence="1">ATCC 200398</strain>
    </source>
</reference>
<comment type="caution">
    <text evidence="1">The sequence shown here is derived from an EMBL/GenBank/DDBJ whole genome shotgun (WGS) entry which is preliminary data.</text>
</comment>
<evidence type="ECO:0000313" key="1">
    <source>
        <dbReference type="EMBL" id="KAF2467821.1"/>
    </source>
</evidence>
<name>A0ACB6QLM3_9PLEO</name>
<accession>A0ACB6QLM3</accession>
<gene>
    <name evidence="1" type="ORF">BDR25DRAFT_233455</name>
</gene>
<proteinExistence type="predicted"/>
<evidence type="ECO:0000313" key="2">
    <source>
        <dbReference type="Proteomes" id="UP000799755"/>
    </source>
</evidence>
<keyword evidence="2" id="KW-1185">Reference proteome</keyword>
<sequence>MTTLETPLTEDAVETPTEETVKWPLRYRIHLPQVVPDQGLGGEPPKLWWSHKLYRGPEDQAVKILYSKTKWQSEAIAKQFLDEPILGFDMEWPWESDKHTRLQDRIGLIQIACEDKVALFHIGAHVGTTCDDLIAPSLKKILESPNITKTGVSVLNADFARLVKFFDLKPQGAFELSHLYRLVAFGSEKPELITRRLVNLAQQVEDHLGLPLWKGKVRTSNWSYTLNQQQITYAAGDAYACFMLFHCMNAKRMGMDPAPPLPIHADKYSSMNLSSIKFVHLEPATEGGDITTPIEFFRVKEEPVANEEDEPVEGETIAEEAKEKKRKPKQPKEPKKPKENIPKEPLDAISRELYVQLAARRMGLSRSERVSAYMVAHNTVLEDLARQRPTDNDGLLEIKGIGKMKQEKYGAEWLDVITQFLGARGIGPPKRMENCPQEPKTPETSQRRRPIMTTADNGDSSLSTPALGSHLVRTPQLHTGLSFQLSGTRLDAQEGNEGDDSDDCSTEFFTPVEKLSQLKRKRSPSPLSETSPTLKRRSPSPCHKRNPLTAPTLQEPPTPRSKLFQSKLRAFSKRVASKLKSPPLNPIVSEATILLIVSNPPRTIEELYGIPGISSFVEACVETEVDLLKNITKFAPPRF</sequence>
<protein>
    <submittedName>
        <fullName evidence="1">Uncharacterized protein</fullName>
    </submittedName>
</protein>
<dbReference type="EMBL" id="MU003518">
    <property type="protein sequence ID" value="KAF2467821.1"/>
    <property type="molecule type" value="Genomic_DNA"/>
</dbReference>